<dbReference type="EMBL" id="KV722765">
    <property type="protein sequence ID" value="OCH83918.1"/>
    <property type="molecule type" value="Genomic_DNA"/>
</dbReference>
<reference evidence="2 3" key="1">
    <citation type="submission" date="2016-07" db="EMBL/GenBank/DDBJ databases">
        <title>Draft genome of the white-rot fungus Obba rivulosa 3A-2.</title>
        <authorList>
            <consortium name="DOE Joint Genome Institute"/>
            <person name="Miettinen O."/>
            <person name="Riley R."/>
            <person name="Acob R."/>
            <person name="Barry K."/>
            <person name="Cullen D."/>
            <person name="De Vries R."/>
            <person name="Hainaut M."/>
            <person name="Hatakka A."/>
            <person name="Henrissat B."/>
            <person name="Hilden K."/>
            <person name="Kuo R."/>
            <person name="Labutti K."/>
            <person name="Lipzen A."/>
            <person name="Makela M.R."/>
            <person name="Sandor L."/>
            <person name="Spatafora J.W."/>
            <person name="Grigoriev I.V."/>
            <person name="Hibbett D.S."/>
        </authorList>
    </citation>
    <scope>NUCLEOTIDE SEQUENCE [LARGE SCALE GENOMIC DNA]</scope>
    <source>
        <strain evidence="2 3">3A-2</strain>
    </source>
</reference>
<sequence>MIKEPVQLGRLFRVACEREPYLLQFESNWATTDMVKQYMRNWRKYFVKCGYIKPRTERQKERQSENSRSMASTSCTRPRPVQICPIEEDIDTNEKIDVDMNDPEE</sequence>
<dbReference type="Proteomes" id="UP000250043">
    <property type="component" value="Unassembled WGS sequence"/>
</dbReference>
<feature type="compositionally biased region" description="Basic and acidic residues" evidence="1">
    <location>
        <begin position="56"/>
        <end position="65"/>
    </location>
</feature>
<dbReference type="OrthoDB" id="3266957at2759"/>
<organism evidence="2 3">
    <name type="scientific">Obba rivulosa</name>
    <dbReference type="NCBI Taxonomy" id="1052685"/>
    <lineage>
        <taxon>Eukaryota</taxon>
        <taxon>Fungi</taxon>
        <taxon>Dikarya</taxon>
        <taxon>Basidiomycota</taxon>
        <taxon>Agaricomycotina</taxon>
        <taxon>Agaricomycetes</taxon>
        <taxon>Polyporales</taxon>
        <taxon>Gelatoporiaceae</taxon>
        <taxon>Obba</taxon>
    </lineage>
</organism>
<feature type="compositionally biased region" description="Polar residues" evidence="1">
    <location>
        <begin position="66"/>
        <end position="76"/>
    </location>
</feature>
<accession>A0A8E2AGV8</accession>
<dbReference type="AlphaFoldDB" id="A0A8E2AGV8"/>
<evidence type="ECO:0000313" key="3">
    <source>
        <dbReference type="Proteomes" id="UP000250043"/>
    </source>
</evidence>
<feature type="region of interest" description="Disordered" evidence="1">
    <location>
        <begin position="56"/>
        <end position="105"/>
    </location>
</feature>
<evidence type="ECO:0000256" key="1">
    <source>
        <dbReference type="SAM" id="MobiDB-lite"/>
    </source>
</evidence>
<name>A0A8E2AGV8_9APHY</name>
<proteinExistence type="predicted"/>
<gene>
    <name evidence="2" type="ORF">OBBRIDRAFT_840101</name>
</gene>
<evidence type="ECO:0000313" key="2">
    <source>
        <dbReference type="EMBL" id="OCH83918.1"/>
    </source>
</evidence>
<keyword evidence="3" id="KW-1185">Reference proteome</keyword>
<protein>
    <submittedName>
        <fullName evidence="2">Uncharacterized protein</fullName>
    </submittedName>
</protein>